<proteinExistence type="predicted"/>
<accession>A0A8J3IGQ6</accession>
<dbReference type="Proteomes" id="UP000597444">
    <property type="component" value="Unassembled WGS sequence"/>
</dbReference>
<gene>
    <name evidence="2" type="ORF">KSF_022810</name>
</gene>
<dbReference type="InterPro" id="IPR029063">
    <property type="entry name" value="SAM-dependent_MTases_sf"/>
</dbReference>
<dbReference type="AlphaFoldDB" id="A0A8J3IGQ6"/>
<dbReference type="InterPro" id="IPR041698">
    <property type="entry name" value="Methyltransf_25"/>
</dbReference>
<keyword evidence="3" id="KW-1185">Reference proteome</keyword>
<dbReference type="PANTHER" id="PTHR43591:SF24">
    <property type="entry name" value="2-METHOXY-6-POLYPRENYL-1,4-BENZOQUINOL METHYLASE, MITOCHONDRIAL"/>
    <property type="match status" value="1"/>
</dbReference>
<evidence type="ECO:0000259" key="1">
    <source>
        <dbReference type="Pfam" id="PF13649"/>
    </source>
</evidence>
<dbReference type="Gene3D" id="3.40.50.150">
    <property type="entry name" value="Vaccinia Virus protein VP39"/>
    <property type="match status" value="1"/>
</dbReference>
<dbReference type="RefSeq" id="WP_220203080.1">
    <property type="nucleotide sequence ID" value="NZ_BNJK01000001.1"/>
</dbReference>
<dbReference type="GO" id="GO:0008168">
    <property type="term" value="F:methyltransferase activity"/>
    <property type="evidence" value="ECO:0007669"/>
    <property type="project" value="UniProtKB-KW"/>
</dbReference>
<protein>
    <submittedName>
        <fullName evidence="2">Methyltransferase</fullName>
    </submittedName>
</protein>
<keyword evidence="2" id="KW-0808">Transferase</keyword>
<evidence type="ECO:0000313" key="2">
    <source>
        <dbReference type="EMBL" id="GHO92233.1"/>
    </source>
</evidence>
<evidence type="ECO:0000313" key="3">
    <source>
        <dbReference type="Proteomes" id="UP000597444"/>
    </source>
</evidence>
<dbReference type="PANTHER" id="PTHR43591">
    <property type="entry name" value="METHYLTRANSFERASE"/>
    <property type="match status" value="1"/>
</dbReference>
<organism evidence="2 3">
    <name type="scientific">Reticulibacter mediterranei</name>
    <dbReference type="NCBI Taxonomy" id="2778369"/>
    <lineage>
        <taxon>Bacteria</taxon>
        <taxon>Bacillati</taxon>
        <taxon>Chloroflexota</taxon>
        <taxon>Ktedonobacteria</taxon>
        <taxon>Ktedonobacterales</taxon>
        <taxon>Reticulibacteraceae</taxon>
        <taxon>Reticulibacter</taxon>
    </lineage>
</organism>
<dbReference type="CDD" id="cd02440">
    <property type="entry name" value="AdoMet_MTases"/>
    <property type="match status" value="1"/>
</dbReference>
<dbReference type="GO" id="GO:0032259">
    <property type="term" value="P:methylation"/>
    <property type="evidence" value="ECO:0007669"/>
    <property type="project" value="UniProtKB-KW"/>
</dbReference>
<keyword evidence="2" id="KW-0489">Methyltransferase</keyword>
<reference evidence="2" key="1">
    <citation type="submission" date="2020-10" db="EMBL/GenBank/DDBJ databases">
        <title>Taxonomic study of unclassified bacteria belonging to the class Ktedonobacteria.</title>
        <authorList>
            <person name="Yabe S."/>
            <person name="Wang C.M."/>
            <person name="Zheng Y."/>
            <person name="Sakai Y."/>
            <person name="Cavaletti L."/>
            <person name="Monciardini P."/>
            <person name="Donadio S."/>
        </authorList>
    </citation>
    <scope>NUCLEOTIDE SEQUENCE</scope>
    <source>
        <strain evidence="2">ID150040</strain>
    </source>
</reference>
<comment type="caution">
    <text evidence="2">The sequence shown here is derived from an EMBL/GenBank/DDBJ whole genome shotgun (WGS) entry which is preliminary data.</text>
</comment>
<feature type="domain" description="Methyltransferase" evidence="1">
    <location>
        <begin position="53"/>
        <end position="149"/>
    </location>
</feature>
<name>A0A8J3IGQ6_9CHLR</name>
<dbReference type="SUPFAM" id="SSF53335">
    <property type="entry name" value="S-adenosyl-L-methionine-dependent methyltransferases"/>
    <property type="match status" value="1"/>
</dbReference>
<sequence length="279" mass="31065">MSDSEAEHKARKERIADLYHRVASVYGQVGPNYFAYAGRHLVEHTGVTESAQVLDVATGRGANLFAAAEVVGPQGMAMGVDLALGMVRETAVEIERRKLSQAAIRQMDAEHLVFSDASFDYVLCGFAIFFFPHLERALAEFLRVLRPGGRLGITVAQDLASFSRWYGEHLTAYHQRYHIPLGVGVGKGGDYAALPEYLTLAGFVGVQVIQEQAEFIYADAQEWWDSRWTHGPRYSLEQMTPQVLAQFKAEVLARLSQDARPDGIHETMRFQYIIAGKKG</sequence>
<dbReference type="EMBL" id="BNJK01000001">
    <property type="protein sequence ID" value="GHO92233.1"/>
    <property type="molecule type" value="Genomic_DNA"/>
</dbReference>
<dbReference type="Pfam" id="PF13649">
    <property type="entry name" value="Methyltransf_25"/>
    <property type="match status" value="1"/>
</dbReference>